<proteinExistence type="predicted"/>
<evidence type="ECO:0000313" key="2">
    <source>
        <dbReference type="Proteomes" id="UP001151699"/>
    </source>
</evidence>
<accession>A0A9Q0RY95</accession>
<feature type="non-terminal residue" evidence="1">
    <location>
        <position position="1"/>
    </location>
</feature>
<organism evidence="1 2">
    <name type="scientific">Pseudolycoriella hygida</name>
    <dbReference type="NCBI Taxonomy" id="35572"/>
    <lineage>
        <taxon>Eukaryota</taxon>
        <taxon>Metazoa</taxon>
        <taxon>Ecdysozoa</taxon>
        <taxon>Arthropoda</taxon>
        <taxon>Hexapoda</taxon>
        <taxon>Insecta</taxon>
        <taxon>Pterygota</taxon>
        <taxon>Neoptera</taxon>
        <taxon>Endopterygota</taxon>
        <taxon>Diptera</taxon>
        <taxon>Nematocera</taxon>
        <taxon>Sciaroidea</taxon>
        <taxon>Sciaridae</taxon>
        <taxon>Pseudolycoriella</taxon>
    </lineage>
</organism>
<keyword evidence="2" id="KW-1185">Reference proteome</keyword>
<dbReference type="OrthoDB" id="10375717at2759"/>
<sequence>AAIERESKTESKAESKTFKCGNLECPNGSICEIKRKPNDDQKSVKITTKCVDSKGSVLNEEKISETVPDGKIPISSIKRTSQGADVDGSYFESSYSASSGSIINKNGTKIEFDSIDVEDDKSKGDTSFKDIWSVFDEKLFKKMLKRLHKLFSDW</sequence>
<reference evidence="1" key="1">
    <citation type="submission" date="2022-07" db="EMBL/GenBank/DDBJ databases">
        <authorList>
            <person name="Trinca V."/>
            <person name="Uliana J.V.C."/>
            <person name="Torres T.T."/>
            <person name="Ward R.J."/>
            <person name="Monesi N."/>
        </authorList>
    </citation>
    <scope>NUCLEOTIDE SEQUENCE</scope>
    <source>
        <strain evidence="1">HSMRA1968</strain>
        <tissue evidence="1">Whole embryos</tissue>
    </source>
</reference>
<evidence type="ECO:0000313" key="1">
    <source>
        <dbReference type="EMBL" id="KAJ6637127.1"/>
    </source>
</evidence>
<comment type="caution">
    <text evidence="1">The sequence shown here is derived from an EMBL/GenBank/DDBJ whole genome shotgun (WGS) entry which is preliminary data.</text>
</comment>
<protein>
    <submittedName>
        <fullName evidence="1">Uncharacterized protein</fullName>
    </submittedName>
</protein>
<dbReference type="Proteomes" id="UP001151699">
    <property type="component" value="Chromosome X"/>
</dbReference>
<gene>
    <name evidence="1" type="ORF">Bhyg_09853</name>
</gene>
<feature type="non-terminal residue" evidence="1">
    <location>
        <position position="154"/>
    </location>
</feature>
<dbReference type="AlphaFoldDB" id="A0A9Q0RY95"/>
<name>A0A9Q0RY95_9DIPT</name>
<dbReference type="EMBL" id="WJQU01000003">
    <property type="protein sequence ID" value="KAJ6637127.1"/>
    <property type="molecule type" value="Genomic_DNA"/>
</dbReference>